<dbReference type="Proteomes" id="UP001203036">
    <property type="component" value="Unassembled WGS sequence"/>
</dbReference>
<evidence type="ECO:0000313" key="2">
    <source>
        <dbReference type="Proteomes" id="UP001203036"/>
    </source>
</evidence>
<protein>
    <submittedName>
        <fullName evidence="1">DUF6455 family protein</fullName>
    </submittedName>
</protein>
<dbReference type="EMBL" id="JAMQGO010000002">
    <property type="protein sequence ID" value="MCM2561593.1"/>
    <property type="molecule type" value="Genomic_DNA"/>
</dbReference>
<keyword evidence="2" id="KW-1185">Reference proteome</keyword>
<reference evidence="1" key="1">
    <citation type="submission" date="2022-06" db="EMBL/GenBank/DDBJ databases">
        <title>Lutimaribacter sp. EGI FJ00013, a novel bacterium isolated from a salt lake sediment enrichment.</title>
        <authorList>
            <person name="Gao L."/>
            <person name="Fang B.-Z."/>
            <person name="Li W.-J."/>
        </authorList>
    </citation>
    <scope>NUCLEOTIDE SEQUENCE</scope>
    <source>
        <strain evidence="1">EGI FJ00013</strain>
    </source>
</reference>
<organism evidence="1 2">
    <name type="scientific">Lutimaribacter degradans</name>
    <dbReference type="NCBI Taxonomy" id="2945989"/>
    <lineage>
        <taxon>Bacteria</taxon>
        <taxon>Pseudomonadati</taxon>
        <taxon>Pseudomonadota</taxon>
        <taxon>Alphaproteobacteria</taxon>
        <taxon>Rhodobacterales</taxon>
        <taxon>Roseobacteraceae</taxon>
        <taxon>Lutimaribacter</taxon>
    </lineage>
</organism>
<sequence length="87" mass="9549">MRNLGNPITHFWLVQDMARAAGVDLPDARRQGRLTAGEWTAMITRCRGCAWAEKCQSWLAAQDMGEPAQVPPACATRAVFDSLCQGD</sequence>
<gene>
    <name evidence="1" type="ORF">M8744_05495</name>
</gene>
<evidence type="ECO:0000313" key="1">
    <source>
        <dbReference type="EMBL" id="MCM2561593.1"/>
    </source>
</evidence>
<accession>A0ACC5ZTB5</accession>
<comment type="caution">
    <text evidence="1">The sequence shown here is derived from an EMBL/GenBank/DDBJ whole genome shotgun (WGS) entry which is preliminary data.</text>
</comment>
<name>A0ACC5ZTB5_9RHOB</name>
<proteinExistence type="predicted"/>